<evidence type="ECO:0000259" key="3">
    <source>
        <dbReference type="Pfam" id="PF00263"/>
    </source>
</evidence>
<keyword evidence="2" id="KW-0812">Transmembrane</keyword>
<dbReference type="AlphaFoldDB" id="S7TCU0"/>
<reference evidence="5 6" key="1">
    <citation type="journal article" date="2013" name="Genome Announc.">
        <title>Draft genome sequences for three mercury-methylating, sulfate-reducing bacteria.</title>
        <authorList>
            <person name="Brown S.D."/>
            <person name="Hurt R.A.Jr."/>
            <person name="Gilmour C.C."/>
            <person name="Elias D.A."/>
        </authorList>
    </citation>
    <scope>NUCLEOTIDE SEQUENCE [LARGE SCALE GENOMIC DNA]</scope>
    <source>
        <strain evidence="5 6">DSM 2059</strain>
    </source>
</reference>
<feature type="domain" description="Pilus formation protein N-terminal" evidence="4">
    <location>
        <begin position="44"/>
        <end position="117"/>
    </location>
</feature>
<name>S7TCU0_DESML</name>
<keyword evidence="2" id="KW-1133">Transmembrane helix</keyword>
<dbReference type="PRINTS" id="PR00811">
    <property type="entry name" value="BCTERIALGSPD"/>
</dbReference>
<dbReference type="Pfam" id="PF13629">
    <property type="entry name" value="T2SS-T3SS_pil_N"/>
    <property type="match status" value="1"/>
</dbReference>
<dbReference type="InterPro" id="IPR050810">
    <property type="entry name" value="Bact_Secretion_Sys_Channel"/>
</dbReference>
<evidence type="ECO:0000256" key="1">
    <source>
        <dbReference type="RuleBase" id="RU004003"/>
    </source>
</evidence>
<evidence type="ECO:0000256" key="2">
    <source>
        <dbReference type="SAM" id="Phobius"/>
    </source>
</evidence>
<protein>
    <submittedName>
        <fullName evidence="5">Type II and III secretion system protein</fullName>
    </submittedName>
</protein>
<feature type="transmembrane region" description="Helical" evidence="2">
    <location>
        <begin position="12"/>
        <end position="31"/>
    </location>
</feature>
<dbReference type="PANTHER" id="PTHR30332">
    <property type="entry name" value="PROBABLE GENERAL SECRETION PATHWAY PROTEIN D"/>
    <property type="match status" value="1"/>
</dbReference>
<keyword evidence="2" id="KW-0472">Membrane</keyword>
<dbReference type="InterPro" id="IPR001775">
    <property type="entry name" value="GspD/PilQ"/>
</dbReference>
<dbReference type="PANTHER" id="PTHR30332:SF17">
    <property type="entry name" value="TYPE IV PILIATION SYSTEM PROTEIN DR_0774-RELATED"/>
    <property type="match status" value="1"/>
</dbReference>
<gene>
    <name evidence="5" type="ORF">dsmv_0816</name>
</gene>
<dbReference type="Proteomes" id="UP000014977">
    <property type="component" value="Unassembled WGS sequence"/>
</dbReference>
<dbReference type="GO" id="GO:0009306">
    <property type="term" value="P:protein secretion"/>
    <property type="evidence" value="ECO:0007669"/>
    <property type="project" value="InterPro"/>
</dbReference>
<comment type="similarity">
    <text evidence="1">Belongs to the bacterial secretin family.</text>
</comment>
<dbReference type="InterPro" id="IPR004846">
    <property type="entry name" value="T2SS/T3SS_dom"/>
</dbReference>
<dbReference type="eggNOG" id="COG4964">
    <property type="taxonomic scope" value="Bacteria"/>
</dbReference>
<accession>S7TCU0</accession>
<dbReference type="STRING" id="897.B2D07_09750"/>
<evidence type="ECO:0000313" key="5">
    <source>
        <dbReference type="EMBL" id="EPR34350.1"/>
    </source>
</evidence>
<sequence length="486" mass="53030">MHKRCRRTENRMVSLWMVVMIAALMGFYDVARASDFQVLQYPEPQTLDLVVGQTIILKNRAPVRYRNLRINITDPKIAKADVPYSPDEILITGKNIGSTDMKLWQDQRLIEVFHLNVGFDVSRLKQKLNALLPQEKDLQVLSTHDSITLAGKVSNLTNLTTALSLASAYAPEDKIHNMAEVGGVHQVMLEVRVAEMQRSIGRDLGINFTYSRGKDFFGSALSALNASDLTGLNGLLEGNSGSGNVFSQAVSTILRFSSGDSLWTFFFDVLKSEGLAKILAEPTLMALSGQTATFRVGGEFPYPVQDDDGITIEFRPYGVGLNFTPTVMSQDKIGIQVAPSVSELDFANAVQVGGVFVPALTTREASTTIELGDGESFAIAGLLQDNVRNAVSKYPILGDIPVLGALFRSQQFQKNKTELVIIVTPHIVKPIQQGNPRLPTDFFNEPDDAEFYLLGAMEGFARRPVAGVGEGTLEGSFGHGIPSVGE</sequence>
<feature type="domain" description="Type II/III secretion system secretin-like" evidence="3">
    <location>
        <begin position="270"/>
        <end position="429"/>
    </location>
</feature>
<evidence type="ECO:0000259" key="4">
    <source>
        <dbReference type="Pfam" id="PF13629"/>
    </source>
</evidence>
<dbReference type="Pfam" id="PF00263">
    <property type="entry name" value="Secretin"/>
    <property type="match status" value="1"/>
</dbReference>
<dbReference type="InterPro" id="IPR032789">
    <property type="entry name" value="T2SS-T3SS_pil_N"/>
</dbReference>
<proteinExistence type="inferred from homology"/>
<dbReference type="PATRIC" id="fig|1121405.3.peg.3828"/>
<comment type="caution">
    <text evidence="5">The sequence shown here is derived from an EMBL/GenBank/DDBJ whole genome shotgun (WGS) entry which is preliminary data.</text>
</comment>
<dbReference type="EMBL" id="ATHJ01000116">
    <property type="protein sequence ID" value="EPR34350.1"/>
    <property type="molecule type" value="Genomic_DNA"/>
</dbReference>
<keyword evidence="6" id="KW-1185">Reference proteome</keyword>
<dbReference type="GO" id="GO:0015627">
    <property type="term" value="C:type II protein secretion system complex"/>
    <property type="evidence" value="ECO:0007669"/>
    <property type="project" value="TreeGrafter"/>
</dbReference>
<organism evidence="5 6">
    <name type="scientific">Desulfococcus multivorans DSM 2059</name>
    <dbReference type="NCBI Taxonomy" id="1121405"/>
    <lineage>
        <taxon>Bacteria</taxon>
        <taxon>Pseudomonadati</taxon>
        <taxon>Thermodesulfobacteriota</taxon>
        <taxon>Desulfobacteria</taxon>
        <taxon>Desulfobacterales</taxon>
        <taxon>Desulfococcaceae</taxon>
        <taxon>Desulfococcus</taxon>
    </lineage>
</organism>
<evidence type="ECO:0000313" key="6">
    <source>
        <dbReference type="Proteomes" id="UP000014977"/>
    </source>
</evidence>